<dbReference type="Gene3D" id="3.40.190.290">
    <property type="match status" value="1"/>
</dbReference>
<dbReference type="PRINTS" id="PR00039">
    <property type="entry name" value="HTHLYSR"/>
</dbReference>
<dbReference type="PANTHER" id="PTHR30419:SF8">
    <property type="entry name" value="NITROGEN ASSIMILATION TRANSCRIPTIONAL ACTIVATOR-RELATED"/>
    <property type="match status" value="1"/>
</dbReference>
<evidence type="ECO:0000313" key="7">
    <source>
        <dbReference type="Proteomes" id="UP001454086"/>
    </source>
</evidence>
<gene>
    <name evidence="6" type="ORF">WMQ36_07245</name>
</gene>
<dbReference type="InterPro" id="IPR050950">
    <property type="entry name" value="HTH-type_LysR_regulators"/>
</dbReference>
<dbReference type="InterPro" id="IPR036390">
    <property type="entry name" value="WH_DNA-bd_sf"/>
</dbReference>
<sequence length="303" mass="34549">MELRVLRYFLEVARRGNVTRAAEHLHVSQPTLSRQLKDLEEELGKKLFIRSNYSIKLTDEGMLLRTRAEDILDMVDKTTDEFKSLDEISGGDIYIGCAESDGMKHLIRAAKALRDKYPRVRYHIYSSSTDSVNERLDKGLLDFAVIVQEVDLSKYNYLKIPSVDSWGLLMRRDDPLSQQTSIRADDLLNIPIIISRQGMTEDFPKWLGEKQDKLNIVATYDLIFNASVMVREGLGCALGFDKLIHTGADSGLCFRPLEPGLVTPMYVIWKKYQVFTPIAEKLLDELMGRFSDAPMSECLFPSI</sequence>
<dbReference type="PROSITE" id="PS50931">
    <property type="entry name" value="HTH_LYSR"/>
    <property type="match status" value="1"/>
</dbReference>
<evidence type="ECO:0000256" key="3">
    <source>
        <dbReference type="ARBA" id="ARBA00023125"/>
    </source>
</evidence>
<keyword evidence="3" id="KW-0238">DNA-binding</keyword>
<proteinExistence type="inferred from homology"/>
<keyword evidence="2" id="KW-0805">Transcription regulation</keyword>
<dbReference type="SUPFAM" id="SSF46785">
    <property type="entry name" value="Winged helix' DNA-binding domain"/>
    <property type="match status" value="1"/>
</dbReference>
<dbReference type="Pfam" id="PF00126">
    <property type="entry name" value="HTH_1"/>
    <property type="match status" value="1"/>
</dbReference>
<dbReference type="InterPro" id="IPR000847">
    <property type="entry name" value="LysR_HTH_N"/>
</dbReference>
<evidence type="ECO:0000313" key="6">
    <source>
        <dbReference type="EMBL" id="MEQ2424764.1"/>
    </source>
</evidence>
<organism evidence="6 7">
    <name type="scientific">Enterocloster hominis</name>
    <name type="common">ex Hitch et al. 2024</name>
    <dbReference type="NCBI Taxonomy" id="1917870"/>
    <lineage>
        <taxon>Bacteria</taxon>
        <taxon>Bacillati</taxon>
        <taxon>Bacillota</taxon>
        <taxon>Clostridia</taxon>
        <taxon>Lachnospirales</taxon>
        <taxon>Lachnospiraceae</taxon>
        <taxon>Enterocloster</taxon>
    </lineage>
</organism>
<protein>
    <submittedName>
        <fullName evidence="6">LysR family transcriptional regulator</fullName>
    </submittedName>
</protein>
<dbReference type="PANTHER" id="PTHR30419">
    <property type="entry name" value="HTH-TYPE TRANSCRIPTIONAL REGULATOR YBHD"/>
    <property type="match status" value="1"/>
</dbReference>
<evidence type="ECO:0000256" key="4">
    <source>
        <dbReference type="ARBA" id="ARBA00023163"/>
    </source>
</evidence>
<dbReference type="Gene3D" id="1.10.10.10">
    <property type="entry name" value="Winged helix-like DNA-binding domain superfamily/Winged helix DNA-binding domain"/>
    <property type="match status" value="1"/>
</dbReference>
<evidence type="ECO:0000256" key="2">
    <source>
        <dbReference type="ARBA" id="ARBA00023015"/>
    </source>
</evidence>
<dbReference type="InterPro" id="IPR005119">
    <property type="entry name" value="LysR_subst-bd"/>
</dbReference>
<dbReference type="EMBL" id="JBBMFM010000018">
    <property type="protein sequence ID" value="MEQ2424764.1"/>
    <property type="molecule type" value="Genomic_DNA"/>
</dbReference>
<comment type="similarity">
    <text evidence="1">Belongs to the LysR transcriptional regulatory family.</text>
</comment>
<reference evidence="6 7" key="1">
    <citation type="submission" date="2024-03" db="EMBL/GenBank/DDBJ databases">
        <title>Human intestinal bacterial collection.</title>
        <authorList>
            <person name="Pauvert C."/>
            <person name="Hitch T.C.A."/>
            <person name="Clavel T."/>
        </authorList>
    </citation>
    <scope>NUCLEOTIDE SEQUENCE [LARGE SCALE GENOMIC DNA]</scope>
    <source>
        <strain evidence="6 7">CLA-SR-H021</strain>
    </source>
</reference>
<keyword evidence="4" id="KW-0804">Transcription</keyword>
<comment type="caution">
    <text evidence="6">The sequence shown here is derived from an EMBL/GenBank/DDBJ whole genome shotgun (WGS) entry which is preliminary data.</text>
</comment>
<evidence type="ECO:0000259" key="5">
    <source>
        <dbReference type="PROSITE" id="PS50931"/>
    </source>
</evidence>
<evidence type="ECO:0000256" key="1">
    <source>
        <dbReference type="ARBA" id="ARBA00009437"/>
    </source>
</evidence>
<keyword evidence="7" id="KW-1185">Reference proteome</keyword>
<dbReference type="CDD" id="cd05466">
    <property type="entry name" value="PBP2_LTTR_substrate"/>
    <property type="match status" value="1"/>
</dbReference>
<dbReference type="Proteomes" id="UP001454086">
    <property type="component" value="Unassembled WGS sequence"/>
</dbReference>
<feature type="domain" description="HTH lysR-type" evidence="5">
    <location>
        <begin position="1"/>
        <end position="58"/>
    </location>
</feature>
<dbReference type="RefSeq" id="WP_008717421.1">
    <property type="nucleotide sequence ID" value="NZ_JBBMFM010000018.1"/>
</dbReference>
<accession>A0ABV1D310</accession>
<dbReference type="InterPro" id="IPR036388">
    <property type="entry name" value="WH-like_DNA-bd_sf"/>
</dbReference>
<name>A0ABV1D310_9FIRM</name>
<dbReference type="SUPFAM" id="SSF53850">
    <property type="entry name" value="Periplasmic binding protein-like II"/>
    <property type="match status" value="1"/>
</dbReference>
<dbReference type="Pfam" id="PF03466">
    <property type="entry name" value="LysR_substrate"/>
    <property type="match status" value="1"/>
</dbReference>